<protein>
    <submittedName>
        <fullName evidence="2">Uncharacterized protein</fullName>
    </submittedName>
</protein>
<evidence type="ECO:0000256" key="1">
    <source>
        <dbReference type="SAM" id="MobiDB-lite"/>
    </source>
</evidence>
<evidence type="ECO:0000313" key="3">
    <source>
        <dbReference type="Proteomes" id="UP000606922"/>
    </source>
</evidence>
<sequence>MKLVTYSDKSVLLGDEAADYLVRFAAFIADKGRAEAISLNVIASDGELIVTSFVLGAGISLMAESTLSPLPEPENGEGVEYMNEKMEMLTAPSRAVSASEPWPADDGLGDVL</sequence>
<proteinExistence type="predicted"/>
<dbReference type="AlphaFoldDB" id="A0A916WM40"/>
<evidence type="ECO:0000313" key="2">
    <source>
        <dbReference type="EMBL" id="GGB13363.1"/>
    </source>
</evidence>
<reference evidence="2" key="1">
    <citation type="journal article" date="2014" name="Int. J. Syst. Evol. Microbiol.">
        <title>Complete genome sequence of Corynebacterium casei LMG S-19264T (=DSM 44701T), isolated from a smear-ripened cheese.</title>
        <authorList>
            <consortium name="US DOE Joint Genome Institute (JGI-PGF)"/>
            <person name="Walter F."/>
            <person name="Albersmeier A."/>
            <person name="Kalinowski J."/>
            <person name="Ruckert C."/>
        </authorList>
    </citation>
    <scope>NUCLEOTIDE SEQUENCE</scope>
    <source>
        <strain evidence="2">CGMCC 1.12813</strain>
    </source>
</reference>
<organism evidence="2 3">
    <name type="scientific">Conyzicola nivalis</name>
    <dbReference type="NCBI Taxonomy" id="1477021"/>
    <lineage>
        <taxon>Bacteria</taxon>
        <taxon>Bacillati</taxon>
        <taxon>Actinomycetota</taxon>
        <taxon>Actinomycetes</taxon>
        <taxon>Micrococcales</taxon>
        <taxon>Microbacteriaceae</taxon>
        <taxon>Conyzicola</taxon>
    </lineage>
</organism>
<dbReference type="RefSeq" id="WP_188511546.1">
    <property type="nucleotide sequence ID" value="NZ_BMGB01000002.1"/>
</dbReference>
<dbReference type="EMBL" id="BMGB01000002">
    <property type="protein sequence ID" value="GGB13363.1"/>
    <property type="molecule type" value="Genomic_DNA"/>
</dbReference>
<name>A0A916WM40_9MICO</name>
<keyword evidence="3" id="KW-1185">Reference proteome</keyword>
<comment type="caution">
    <text evidence="2">The sequence shown here is derived from an EMBL/GenBank/DDBJ whole genome shotgun (WGS) entry which is preliminary data.</text>
</comment>
<accession>A0A916WM40</accession>
<feature type="region of interest" description="Disordered" evidence="1">
    <location>
        <begin position="93"/>
        <end position="112"/>
    </location>
</feature>
<reference evidence="2" key="2">
    <citation type="submission" date="2020-09" db="EMBL/GenBank/DDBJ databases">
        <authorList>
            <person name="Sun Q."/>
            <person name="Zhou Y."/>
        </authorList>
    </citation>
    <scope>NUCLEOTIDE SEQUENCE</scope>
    <source>
        <strain evidence="2">CGMCC 1.12813</strain>
    </source>
</reference>
<gene>
    <name evidence="2" type="ORF">GCM10010979_29730</name>
</gene>
<dbReference type="Proteomes" id="UP000606922">
    <property type="component" value="Unassembled WGS sequence"/>
</dbReference>